<dbReference type="GO" id="GO:0035973">
    <property type="term" value="P:aggrephagy"/>
    <property type="evidence" value="ECO:0007669"/>
    <property type="project" value="TreeGrafter"/>
</dbReference>
<feature type="domain" description="Peptidase C54 catalytic" evidence="12">
    <location>
        <begin position="63"/>
        <end position="208"/>
    </location>
</feature>
<evidence type="ECO:0000259" key="12">
    <source>
        <dbReference type="Pfam" id="PF03416"/>
    </source>
</evidence>
<keyword evidence="9 11" id="KW-0072">Autophagy</keyword>
<dbReference type="GO" id="GO:0016485">
    <property type="term" value="P:protein processing"/>
    <property type="evidence" value="ECO:0007669"/>
    <property type="project" value="TreeGrafter"/>
</dbReference>
<comment type="function">
    <text evidence="11">Cysteine protease that plays a key role in autophagy by mediating both proteolytic activation and delipidation of ATG8 family proteins.</text>
</comment>
<name>A0A0A1U072_ENTIV</name>
<dbReference type="EC" id="3.4.22.-" evidence="11"/>
<dbReference type="RefSeq" id="XP_004185227.1">
    <property type="nucleotide sequence ID" value="XM_004185179.1"/>
</dbReference>
<keyword evidence="14" id="KW-1185">Reference proteome</keyword>
<keyword evidence="8 11" id="KW-0653">Protein transport</keyword>
<keyword evidence="6 11" id="KW-0378">Hydrolase</keyword>
<organism evidence="13 14">
    <name type="scientific">Entamoeba invadens IP1</name>
    <dbReference type="NCBI Taxonomy" id="370355"/>
    <lineage>
        <taxon>Eukaryota</taxon>
        <taxon>Amoebozoa</taxon>
        <taxon>Evosea</taxon>
        <taxon>Archamoebae</taxon>
        <taxon>Mastigamoebida</taxon>
        <taxon>Entamoebidae</taxon>
        <taxon>Entamoeba</taxon>
    </lineage>
</organism>
<dbReference type="PANTHER" id="PTHR22624">
    <property type="entry name" value="CYSTEINE PROTEASE ATG4"/>
    <property type="match status" value="1"/>
</dbReference>
<proteinExistence type="inferred from homology"/>
<dbReference type="GO" id="GO:0019786">
    <property type="term" value="F:protein-phosphatidylethanolamide deconjugating activity"/>
    <property type="evidence" value="ECO:0007669"/>
    <property type="project" value="InterPro"/>
</dbReference>
<protein>
    <recommendedName>
        <fullName evidence="11">Cysteine protease</fullName>
        <ecNumber evidence="11">3.4.22.-</ecNumber>
    </recommendedName>
</protein>
<dbReference type="PANTHER" id="PTHR22624:SF49">
    <property type="entry name" value="CYSTEINE PROTEASE"/>
    <property type="match status" value="1"/>
</dbReference>
<dbReference type="SUPFAM" id="SSF54001">
    <property type="entry name" value="Cysteine proteinases"/>
    <property type="match status" value="1"/>
</dbReference>
<evidence type="ECO:0000256" key="7">
    <source>
        <dbReference type="ARBA" id="ARBA00022807"/>
    </source>
</evidence>
<accession>A0A0A1U072</accession>
<evidence type="ECO:0000256" key="9">
    <source>
        <dbReference type="ARBA" id="ARBA00023006"/>
    </source>
</evidence>
<dbReference type="Proteomes" id="UP000014680">
    <property type="component" value="Unassembled WGS sequence"/>
</dbReference>
<comment type="catalytic activity">
    <reaction evidence="10">
        <text>[protein]-C-terminal L-amino acid-glycyl-phosphatidylethanolamide + H2O = [protein]-C-terminal L-amino acid-glycine + a 1,2-diacyl-sn-glycero-3-phosphoethanolamine</text>
        <dbReference type="Rhea" id="RHEA:67548"/>
        <dbReference type="Rhea" id="RHEA-COMP:17323"/>
        <dbReference type="Rhea" id="RHEA-COMP:17324"/>
        <dbReference type="ChEBI" id="CHEBI:15377"/>
        <dbReference type="ChEBI" id="CHEBI:64612"/>
        <dbReference type="ChEBI" id="CHEBI:172940"/>
        <dbReference type="ChEBI" id="CHEBI:172941"/>
    </reaction>
    <physiologicalReaction direction="left-to-right" evidence="10">
        <dbReference type="Rhea" id="RHEA:67549"/>
    </physiologicalReaction>
</comment>
<dbReference type="InterPro" id="IPR038765">
    <property type="entry name" value="Papain-like_cys_pep_sf"/>
</dbReference>
<evidence type="ECO:0000313" key="14">
    <source>
        <dbReference type="Proteomes" id="UP000014680"/>
    </source>
</evidence>
<evidence type="ECO:0000256" key="6">
    <source>
        <dbReference type="ARBA" id="ARBA00022801"/>
    </source>
</evidence>
<dbReference type="OMA" id="SQFKPFP"/>
<evidence type="ECO:0000313" key="13">
    <source>
        <dbReference type="EMBL" id="ELP85881.1"/>
    </source>
</evidence>
<dbReference type="GO" id="GO:0005737">
    <property type="term" value="C:cytoplasm"/>
    <property type="evidence" value="ECO:0007669"/>
    <property type="project" value="UniProtKB-SubCell"/>
</dbReference>
<evidence type="ECO:0000256" key="8">
    <source>
        <dbReference type="ARBA" id="ARBA00022927"/>
    </source>
</evidence>
<keyword evidence="5 11" id="KW-0645">Protease</keyword>
<dbReference type="OrthoDB" id="2960936at2759"/>
<feature type="domain" description="Peptidase C54 catalytic" evidence="12">
    <location>
        <begin position="229"/>
        <end position="309"/>
    </location>
</feature>
<keyword evidence="4 11" id="KW-0963">Cytoplasm</keyword>
<dbReference type="KEGG" id="eiv:EIN_133850"/>
<dbReference type="InterPro" id="IPR005078">
    <property type="entry name" value="Peptidase_C54"/>
</dbReference>
<evidence type="ECO:0000256" key="3">
    <source>
        <dbReference type="ARBA" id="ARBA00022448"/>
    </source>
</evidence>
<dbReference type="AlphaFoldDB" id="A0A0A1U072"/>
<comment type="subcellular location">
    <subcellularLocation>
        <location evidence="1 11">Cytoplasm</location>
    </subcellularLocation>
</comment>
<sequence length="348" mass="39670">MSTSTPQKKKQKSFASYVNACSYNLSSHFYNSVIKSKFEPFAFNFEYTIQGVKYVEYPTDGSQIAKHLSTLFKVTYRNGFTYHLPHCSLTTDAGWGCTIRSVQMLFLNSLIRIQEPDPGFDKDSQTKMKKGFLVHPMDVRREYVQLIEDTPRKEAVLSIHKMFDLEVVRKNNQKGTNYLSPSTCATAISVLMEQWDERPCHVMFVQTFPKHVEPNTILMVLAPLNERTQCCLDYPFVSGVVCGVETRAIYVVGHSGGVLLLLDPHHVQKAHEDGDFDITDYSVRTKDIKMVGLSQLAFGNCIWSFLVRDNNLEVIRDVAKTKLGVTLEEDIREMKTTGDEEGFEVLEF</sequence>
<keyword evidence="3" id="KW-0813">Transport</keyword>
<evidence type="ECO:0000256" key="11">
    <source>
        <dbReference type="RuleBase" id="RU363115"/>
    </source>
</evidence>
<dbReference type="EMBL" id="KB207027">
    <property type="protein sequence ID" value="ELP85881.1"/>
    <property type="molecule type" value="Genomic_DNA"/>
</dbReference>
<dbReference type="VEuPathDB" id="AmoebaDB:EIN_133850"/>
<dbReference type="GO" id="GO:0015031">
    <property type="term" value="P:protein transport"/>
    <property type="evidence" value="ECO:0007669"/>
    <property type="project" value="UniProtKB-KW"/>
</dbReference>
<reference evidence="13 14" key="1">
    <citation type="submission" date="2012-10" db="EMBL/GenBank/DDBJ databases">
        <authorList>
            <person name="Zafar N."/>
            <person name="Inman J."/>
            <person name="Hall N."/>
            <person name="Lorenzi H."/>
            <person name="Caler E."/>
        </authorList>
    </citation>
    <scope>NUCLEOTIDE SEQUENCE [LARGE SCALE GENOMIC DNA]</scope>
    <source>
        <strain evidence="13 14">IP1</strain>
    </source>
</reference>
<comment type="similarity">
    <text evidence="2 11">Belongs to the peptidase C54 family.</text>
</comment>
<keyword evidence="7" id="KW-0788">Thiol protease</keyword>
<evidence type="ECO:0000256" key="2">
    <source>
        <dbReference type="ARBA" id="ARBA00010958"/>
    </source>
</evidence>
<evidence type="ECO:0000256" key="1">
    <source>
        <dbReference type="ARBA" id="ARBA00004496"/>
    </source>
</evidence>
<dbReference type="GO" id="GO:0004197">
    <property type="term" value="F:cysteine-type endopeptidase activity"/>
    <property type="evidence" value="ECO:0007669"/>
    <property type="project" value="TreeGrafter"/>
</dbReference>
<evidence type="ECO:0000256" key="5">
    <source>
        <dbReference type="ARBA" id="ARBA00022670"/>
    </source>
</evidence>
<dbReference type="GO" id="GO:0000045">
    <property type="term" value="P:autophagosome assembly"/>
    <property type="evidence" value="ECO:0007669"/>
    <property type="project" value="TreeGrafter"/>
</dbReference>
<dbReference type="GO" id="GO:0000423">
    <property type="term" value="P:mitophagy"/>
    <property type="evidence" value="ECO:0007669"/>
    <property type="project" value="TreeGrafter"/>
</dbReference>
<dbReference type="GeneID" id="14884887"/>
<dbReference type="InterPro" id="IPR046792">
    <property type="entry name" value="Peptidase_C54_cat"/>
</dbReference>
<dbReference type="GO" id="GO:0034727">
    <property type="term" value="P:piecemeal microautophagy of the nucleus"/>
    <property type="evidence" value="ECO:0007669"/>
    <property type="project" value="TreeGrafter"/>
</dbReference>
<gene>
    <name evidence="13" type="ORF">EIN_133850</name>
</gene>
<evidence type="ECO:0000256" key="4">
    <source>
        <dbReference type="ARBA" id="ARBA00022490"/>
    </source>
</evidence>
<dbReference type="Pfam" id="PF03416">
    <property type="entry name" value="Peptidase_C54"/>
    <property type="match status" value="2"/>
</dbReference>
<evidence type="ECO:0000256" key="10">
    <source>
        <dbReference type="ARBA" id="ARBA00029362"/>
    </source>
</evidence>